<dbReference type="AlphaFoldDB" id="A0A0R0KG30"/>
<dbReference type="PANTHER" id="PTHR47718:SF18">
    <property type="entry name" value="PROTEIN FAR1-RELATED SEQUENCE 5-LIKE"/>
    <property type="match status" value="1"/>
</dbReference>
<gene>
    <name evidence="3" type="ORF">GLYMA_04G177400</name>
</gene>
<dbReference type="Pfam" id="PF03101">
    <property type="entry name" value="FAR1"/>
    <property type="match status" value="1"/>
</dbReference>
<dbReference type="OMA" id="PMEIAIL"/>
<reference evidence="3 4" key="1">
    <citation type="journal article" date="2010" name="Nature">
        <title>Genome sequence of the palaeopolyploid soybean.</title>
        <authorList>
            <person name="Schmutz J."/>
            <person name="Cannon S.B."/>
            <person name="Schlueter J."/>
            <person name="Ma J."/>
            <person name="Mitros T."/>
            <person name="Nelson W."/>
            <person name="Hyten D.L."/>
            <person name="Song Q."/>
            <person name="Thelen J.J."/>
            <person name="Cheng J."/>
            <person name="Xu D."/>
            <person name="Hellsten U."/>
            <person name="May G.D."/>
            <person name="Yu Y."/>
            <person name="Sakurai T."/>
            <person name="Umezawa T."/>
            <person name="Bhattacharyya M.K."/>
            <person name="Sandhu D."/>
            <person name="Valliyodan B."/>
            <person name="Lindquist E."/>
            <person name="Peto M."/>
            <person name="Grant D."/>
            <person name="Shu S."/>
            <person name="Goodstein D."/>
            <person name="Barry K."/>
            <person name="Futrell-Griggs M."/>
            <person name="Abernathy B."/>
            <person name="Du J."/>
            <person name="Tian Z."/>
            <person name="Zhu L."/>
            <person name="Gill N."/>
            <person name="Joshi T."/>
            <person name="Libault M."/>
            <person name="Sethuraman A."/>
            <person name="Zhang X.-C."/>
            <person name="Shinozaki K."/>
            <person name="Nguyen H.T."/>
            <person name="Wing R.A."/>
            <person name="Cregan P."/>
            <person name="Specht J."/>
            <person name="Grimwood J."/>
            <person name="Rokhsar D."/>
            <person name="Stacey G."/>
            <person name="Shoemaker R.C."/>
            <person name="Jackson S.A."/>
        </authorList>
    </citation>
    <scope>NUCLEOTIDE SEQUENCE</scope>
    <source>
        <strain evidence="4">cv. Williams 82</strain>
        <tissue evidence="3">Callus</tissue>
    </source>
</reference>
<dbReference type="PaxDb" id="3847-GLYMA04G34745.1"/>
<evidence type="ECO:0000313" key="4">
    <source>
        <dbReference type="EnsemblPlants" id="KRH63451"/>
    </source>
</evidence>
<evidence type="ECO:0000313" key="3">
    <source>
        <dbReference type="EMBL" id="KRH63451.1"/>
    </source>
</evidence>
<evidence type="ECO:0000256" key="1">
    <source>
        <dbReference type="SAM" id="MobiDB-lite"/>
    </source>
</evidence>
<reference evidence="3" key="3">
    <citation type="submission" date="2018-07" db="EMBL/GenBank/DDBJ databases">
        <title>WGS assembly of Glycine max.</title>
        <authorList>
            <person name="Schmutz J."/>
            <person name="Cannon S."/>
            <person name="Schlueter J."/>
            <person name="Ma J."/>
            <person name="Mitros T."/>
            <person name="Nelson W."/>
            <person name="Hyten D."/>
            <person name="Song Q."/>
            <person name="Thelen J."/>
            <person name="Cheng J."/>
            <person name="Xu D."/>
            <person name="Hellsten U."/>
            <person name="May G."/>
            <person name="Yu Y."/>
            <person name="Sakurai T."/>
            <person name="Umezawa T."/>
            <person name="Bhattacharyya M."/>
            <person name="Sandhu D."/>
            <person name="Valliyodan B."/>
            <person name="Lindquist E."/>
            <person name="Peto M."/>
            <person name="Grant D."/>
            <person name="Shu S."/>
            <person name="Goodstein D."/>
            <person name="Barry K."/>
            <person name="Futrell-Griggs M."/>
            <person name="Abernathy B."/>
            <person name="Du J."/>
            <person name="Tian Z."/>
            <person name="Zhu L."/>
            <person name="Gill N."/>
            <person name="Joshi T."/>
            <person name="Libault M."/>
            <person name="Sethuraman A."/>
            <person name="Zhang X."/>
            <person name="Shinozaki K."/>
            <person name="Nguyen H."/>
            <person name="Wing R."/>
            <person name="Cregan P."/>
            <person name="Specht J."/>
            <person name="Grimwood J."/>
            <person name="Rokhsar D."/>
            <person name="Stacey G."/>
            <person name="Shoemaker R."/>
            <person name="Jackson S."/>
        </authorList>
    </citation>
    <scope>NUCLEOTIDE SEQUENCE</scope>
    <source>
        <tissue evidence="3">Callus</tissue>
    </source>
</reference>
<accession>A0A0R0KG30</accession>
<dbReference type="EMBL" id="CM000837">
    <property type="protein sequence ID" value="KRH63451.1"/>
    <property type="molecule type" value="Genomic_DNA"/>
</dbReference>
<feature type="compositionally biased region" description="Basic and acidic residues" evidence="1">
    <location>
        <begin position="493"/>
        <end position="502"/>
    </location>
</feature>
<feature type="domain" description="FAR1" evidence="2">
    <location>
        <begin position="51"/>
        <end position="117"/>
    </location>
</feature>
<dbReference type="PANTHER" id="PTHR47718">
    <property type="entry name" value="OS01G0519700 PROTEIN"/>
    <property type="match status" value="1"/>
</dbReference>
<dbReference type="EnsemblPlants" id="KRH63451">
    <property type="protein sequence ID" value="KRH63451"/>
    <property type="gene ID" value="GLYMA_04G177400"/>
</dbReference>
<dbReference type="InParanoid" id="A0A0R0KG30"/>
<feature type="region of interest" description="Disordered" evidence="1">
    <location>
        <begin position="483"/>
        <end position="502"/>
    </location>
</feature>
<protein>
    <recommendedName>
        <fullName evidence="2">FAR1 domain-containing protein</fullName>
    </recommendedName>
</protein>
<dbReference type="Proteomes" id="UP000008827">
    <property type="component" value="Chromosome 4"/>
</dbReference>
<reference evidence="4" key="2">
    <citation type="submission" date="2018-02" db="UniProtKB">
        <authorList>
            <consortium name="EnsemblPlants"/>
        </authorList>
    </citation>
    <scope>IDENTIFICATION</scope>
    <source>
        <strain evidence="4">Williams 82</strain>
    </source>
</reference>
<name>A0A0R0KG30_SOYBN</name>
<organism evidence="3">
    <name type="scientific">Glycine max</name>
    <name type="common">Soybean</name>
    <name type="synonym">Glycine hispida</name>
    <dbReference type="NCBI Taxonomy" id="3847"/>
    <lineage>
        <taxon>Eukaryota</taxon>
        <taxon>Viridiplantae</taxon>
        <taxon>Streptophyta</taxon>
        <taxon>Embryophyta</taxon>
        <taxon>Tracheophyta</taxon>
        <taxon>Spermatophyta</taxon>
        <taxon>Magnoliopsida</taxon>
        <taxon>eudicotyledons</taxon>
        <taxon>Gunneridae</taxon>
        <taxon>Pentapetalae</taxon>
        <taxon>rosids</taxon>
        <taxon>fabids</taxon>
        <taxon>Fabales</taxon>
        <taxon>Fabaceae</taxon>
        <taxon>Papilionoideae</taxon>
        <taxon>50 kb inversion clade</taxon>
        <taxon>NPAAA clade</taxon>
        <taxon>indigoferoid/millettioid clade</taxon>
        <taxon>Phaseoleae</taxon>
        <taxon>Glycine</taxon>
        <taxon>Glycine subgen. Soja</taxon>
    </lineage>
</organism>
<dbReference type="InterPro" id="IPR004330">
    <property type="entry name" value="FAR1_DNA_bnd_dom"/>
</dbReference>
<keyword evidence="5" id="KW-1185">Reference proteome</keyword>
<sequence>MEISDNDANVTTPSKGLNDHVYTLQRWVPKCDQQLKPVVGNVFDTLEEGNNFYTTYALEVGFNICRSIEVKYKDGEIKFKYYVCSRQGFKEENRRTISVMLVDEKRMPKTRRRKETREEFFRFYEGHKHALATPTKKQFLKSARNVNNVHKNLLLCFDKANVVPSKACQIMNSKVFTSVSPKFCIWHILKKLSEKLRASLNANTDFHSHFKSCVSNLESSKEFELTWKAIICDFNMWISTYFKDTFLVGILRTTSRSESENSLFGNYLNKNLSLVEFWMRFNSAIESQRHTELLVDNVTLNTMPELKLHSDIEKHGREVYTHENLTFFKMSYGMHVRIVGLKKQKRTIGQLLIFILDHIMVNGSKVRKMKEVAYNSSNHITHCSHKKFESEGIPFGNVLNACSKLESESKLIFDAWAQLFKCMHMAGTCKEKLLLVINEASNIKLKLTKMKGDVRSSKLHDLESFIGSNVPMEIAILPPQTSNTKGCGKQIKGGKEKAMEQQQKRRRRCKACKQYAYHDSRNCPTKPSS</sequence>
<dbReference type="Gramene" id="KRH63451">
    <property type="protein sequence ID" value="KRH63451"/>
    <property type="gene ID" value="GLYMA_04G177400"/>
</dbReference>
<evidence type="ECO:0000313" key="5">
    <source>
        <dbReference type="Proteomes" id="UP000008827"/>
    </source>
</evidence>
<proteinExistence type="predicted"/>
<evidence type="ECO:0000259" key="2">
    <source>
        <dbReference type="Pfam" id="PF03101"/>
    </source>
</evidence>
<dbReference type="STRING" id="3847.A0A0R0KG30"/>